<organism evidence="2 3">
    <name type="scientific">Mortierella isabellina</name>
    <name type="common">Filamentous fungus</name>
    <name type="synonym">Umbelopsis isabellina</name>
    <dbReference type="NCBI Taxonomy" id="91625"/>
    <lineage>
        <taxon>Eukaryota</taxon>
        <taxon>Fungi</taxon>
        <taxon>Fungi incertae sedis</taxon>
        <taxon>Mucoromycota</taxon>
        <taxon>Mucoromycotina</taxon>
        <taxon>Umbelopsidomycetes</taxon>
        <taxon>Umbelopsidales</taxon>
        <taxon>Umbelopsidaceae</taxon>
        <taxon>Umbelopsis</taxon>
    </lineage>
</organism>
<dbReference type="GO" id="GO:0019901">
    <property type="term" value="F:protein kinase binding"/>
    <property type="evidence" value="ECO:0007669"/>
    <property type="project" value="InterPro"/>
</dbReference>
<comment type="caution">
    <text evidence="2">The sequence shown here is derived from an EMBL/GenBank/DDBJ whole genome shotgun (WGS) entry which is preliminary data.</text>
</comment>
<dbReference type="Gene3D" id="1.10.472.10">
    <property type="entry name" value="Cyclin-like"/>
    <property type="match status" value="1"/>
</dbReference>
<dbReference type="EMBL" id="JAEPQZ010000004">
    <property type="protein sequence ID" value="KAG2181923.1"/>
    <property type="molecule type" value="Genomic_DNA"/>
</dbReference>
<feature type="compositionally biased region" description="Basic and acidic residues" evidence="1">
    <location>
        <begin position="274"/>
        <end position="288"/>
    </location>
</feature>
<gene>
    <name evidence="2" type="ORF">INT43_006848</name>
</gene>
<dbReference type="GO" id="GO:0016538">
    <property type="term" value="F:cyclin-dependent protein serine/threonine kinase regulator activity"/>
    <property type="evidence" value="ECO:0007669"/>
    <property type="project" value="TreeGrafter"/>
</dbReference>
<accession>A0A8H7PX74</accession>
<dbReference type="Proteomes" id="UP000654370">
    <property type="component" value="Unassembled WGS sequence"/>
</dbReference>
<evidence type="ECO:0000313" key="3">
    <source>
        <dbReference type="Proteomes" id="UP000654370"/>
    </source>
</evidence>
<feature type="compositionally biased region" description="Basic and acidic residues" evidence="1">
    <location>
        <begin position="211"/>
        <end position="231"/>
    </location>
</feature>
<feature type="region of interest" description="Disordered" evidence="1">
    <location>
        <begin position="199"/>
        <end position="317"/>
    </location>
</feature>
<name>A0A8H7PX74_MORIS</name>
<dbReference type="Pfam" id="PF08613">
    <property type="entry name" value="Cyclin"/>
    <property type="match status" value="1"/>
</dbReference>
<dbReference type="OrthoDB" id="1060854at2759"/>
<dbReference type="PANTHER" id="PTHR15615:SF94">
    <property type="entry name" value="PHO85 CYCLIN-6-RELATED"/>
    <property type="match status" value="1"/>
</dbReference>
<dbReference type="CDD" id="cd20558">
    <property type="entry name" value="CYCLIN_ScPCL7-like"/>
    <property type="match status" value="1"/>
</dbReference>
<dbReference type="AlphaFoldDB" id="A0A8H7PX74"/>
<sequence length="317" mass="35694">MGDNVRFDLGTNPTDVTIEALALLLNKIITANDHLIANETAKQEHTSTHRRNSQVGCTCFHARTIPSIDIKSYLLRINRYCPAKNEVFLSLLVYFDRMSQSSLHMRIDSFNIHRLVISGVTVASKLFSDTFFTNTRYAKVGGLPIAELNNLELEFLHLNNFDLYISIEELQEYGDQLMKHWYQHESGLNDTEPQAAAIPTPVKRKLSQPNQKDEDRSEKDSDTILKNDTRRMRQLSIDNGIGTGRRRSSSAGHTMTSTQPSAGSLERSTSTNMKDPKSTDPKLKEELKSSTNTEDVLFHAANANRTGFRGSVPQSFT</sequence>
<feature type="compositionally biased region" description="Polar residues" evidence="1">
    <location>
        <begin position="249"/>
        <end position="273"/>
    </location>
</feature>
<dbReference type="InterPro" id="IPR013922">
    <property type="entry name" value="Cyclin_PHO80-like"/>
</dbReference>
<proteinExistence type="predicted"/>
<evidence type="ECO:0000256" key="1">
    <source>
        <dbReference type="SAM" id="MobiDB-lite"/>
    </source>
</evidence>
<evidence type="ECO:0000313" key="2">
    <source>
        <dbReference type="EMBL" id="KAG2181923.1"/>
    </source>
</evidence>
<protein>
    <submittedName>
        <fullName evidence="2">Uncharacterized protein</fullName>
    </submittedName>
</protein>
<dbReference type="PANTHER" id="PTHR15615">
    <property type="match status" value="1"/>
</dbReference>
<keyword evidence="3" id="KW-1185">Reference proteome</keyword>
<dbReference type="GO" id="GO:0000307">
    <property type="term" value="C:cyclin-dependent protein kinase holoenzyme complex"/>
    <property type="evidence" value="ECO:0007669"/>
    <property type="project" value="TreeGrafter"/>
</dbReference>
<reference evidence="2" key="1">
    <citation type="submission" date="2020-12" db="EMBL/GenBank/DDBJ databases">
        <title>Metabolic potential, ecology and presence of endohyphal bacteria is reflected in genomic diversity of Mucoromycotina.</title>
        <authorList>
            <person name="Muszewska A."/>
            <person name="Okrasinska A."/>
            <person name="Steczkiewicz K."/>
            <person name="Drgas O."/>
            <person name="Orlowska M."/>
            <person name="Perlinska-Lenart U."/>
            <person name="Aleksandrzak-Piekarczyk T."/>
            <person name="Szatraj K."/>
            <person name="Zielenkiewicz U."/>
            <person name="Pilsyk S."/>
            <person name="Malc E."/>
            <person name="Mieczkowski P."/>
            <person name="Kruszewska J.S."/>
            <person name="Biernat P."/>
            <person name="Pawlowska J."/>
        </authorList>
    </citation>
    <scope>NUCLEOTIDE SEQUENCE</scope>
    <source>
        <strain evidence="2">WA0000067209</strain>
    </source>
</reference>
<dbReference type="GO" id="GO:0005634">
    <property type="term" value="C:nucleus"/>
    <property type="evidence" value="ECO:0007669"/>
    <property type="project" value="TreeGrafter"/>
</dbReference>